<dbReference type="Gene3D" id="1.10.357.10">
    <property type="entry name" value="Tetracycline Repressor, domain 2"/>
    <property type="match status" value="1"/>
</dbReference>
<dbReference type="SUPFAM" id="SSF46689">
    <property type="entry name" value="Homeodomain-like"/>
    <property type="match status" value="1"/>
</dbReference>
<keyword evidence="1" id="KW-0805">Transcription regulation</keyword>
<evidence type="ECO:0000256" key="1">
    <source>
        <dbReference type="ARBA" id="ARBA00023015"/>
    </source>
</evidence>
<dbReference type="Pfam" id="PF00440">
    <property type="entry name" value="TetR_N"/>
    <property type="match status" value="1"/>
</dbReference>
<keyword evidence="7" id="KW-1185">Reference proteome</keyword>
<dbReference type="PROSITE" id="PS50977">
    <property type="entry name" value="HTH_TETR_2"/>
    <property type="match status" value="1"/>
</dbReference>
<accession>A0ABP7MAI4</accession>
<dbReference type="InterPro" id="IPR009057">
    <property type="entry name" value="Homeodomain-like_sf"/>
</dbReference>
<organism evidence="6 7">
    <name type="scientific">Litoribacillus peritrichatus</name>
    <dbReference type="NCBI Taxonomy" id="718191"/>
    <lineage>
        <taxon>Bacteria</taxon>
        <taxon>Pseudomonadati</taxon>
        <taxon>Pseudomonadota</taxon>
        <taxon>Gammaproteobacteria</taxon>
        <taxon>Oceanospirillales</taxon>
        <taxon>Oceanospirillaceae</taxon>
        <taxon>Litoribacillus</taxon>
    </lineage>
</organism>
<evidence type="ECO:0000259" key="5">
    <source>
        <dbReference type="PROSITE" id="PS50977"/>
    </source>
</evidence>
<dbReference type="RefSeq" id="WP_344795938.1">
    <property type="nucleotide sequence ID" value="NZ_BAABBN010000004.1"/>
</dbReference>
<dbReference type="SUPFAM" id="SSF48498">
    <property type="entry name" value="Tetracyclin repressor-like, C-terminal domain"/>
    <property type="match status" value="1"/>
</dbReference>
<evidence type="ECO:0000256" key="3">
    <source>
        <dbReference type="ARBA" id="ARBA00023163"/>
    </source>
</evidence>
<dbReference type="InterPro" id="IPR036271">
    <property type="entry name" value="Tet_transcr_reg_TetR-rel_C_sf"/>
</dbReference>
<dbReference type="EMBL" id="BAABBN010000004">
    <property type="protein sequence ID" value="GAA3916530.1"/>
    <property type="molecule type" value="Genomic_DNA"/>
</dbReference>
<feature type="domain" description="HTH tetR-type" evidence="5">
    <location>
        <begin position="6"/>
        <end position="66"/>
    </location>
</feature>
<evidence type="ECO:0000256" key="4">
    <source>
        <dbReference type="PROSITE-ProRule" id="PRU00335"/>
    </source>
</evidence>
<keyword evidence="2 4" id="KW-0238">DNA-binding</keyword>
<keyword evidence="3" id="KW-0804">Transcription</keyword>
<dbReference type="Proteomes" id="UP001501565">
    <property type="component" value="Unassembled WGS sequence"/>
</dbReference>
<proteinExistence type="predicted"/>
<protein>
    <recommendedName>
        <fullName evidence="5">HTH tetR-type domain-containing protein</fullName>
    </recommendedName>
</protein>
<sequence length="192" mass="21596">MARPQKFDEQEIISKAMLYFWEHGFSGSSIQQLLGEMGVSRGTLYGSVGDKDALFKRCLQRYSEMARQLFTMTLLNAQLPPYQRMLQFLQLSFLDSETAHLGCLMVNTLCEDERAVLEVKSLASSVMSDMENGFLTCFQEMVDQKQSLTLSPSVAAGIMATQLKGARVRQREGVSNQTILSEFVTLLNQLTQ</sequence>
<dbReference type="Gene3D" id="1.10.10.60">
    <property type="entry name" value="Homeodomain-like"/>
    <property type="match status" value="1"/>
</dbReference>
<name>A0ABP7MAI4_9GAMM</name>
<evidence type="ECO:0000313" key="7">
    <source>
        <dbReference type="Proteomes" id="UP001501565"/>
    </source>
</evidence>
<dbReference type="InterPro" id="IPR001647">
    <property type="entry name" value="HTH_TetR"/>
</dbReference>
<reference evidence="7" key="1">
    <citation type="journal article" date="2019" name="Int. J. Syst. Evol. Microbiol.">
        <title>The Global Catalogue of Microorganisms (GCM) 10K type strain sequencing project: providing services to taxonomists for standard genome sequencing and annotation.</title>
        <authorList>
            <consortium name="The Broad Institute Genomics Platform"/>
            <consortium name="The Broad Institute Genome Sequencing Center for Infectious Disease"/>
            <person name="Wu L."/>
            <person name="Ma J."/>
        </authorList>
    </citation>
    <scope>NUCLEOTIDE SEQUENCE [LARGE SCALE GENOMIC DNA]</scope>
    <source>
        <strain evidence="7">JCM 17551</strain>
    </source>
</reference>
<dbReference type="PANTHER" id="PTHR47506">
    <property type="entry name" value="TRANSCRIPTIONAL REGULATORY PROTEIN"/>
    <property type="match status" value="1"/>
</dbReference>
<feature type="DNA-binding region" description="H-T-H motif" evidence="4">
    <location>
        <begin position="29"/>
        <end position="48"/>
    </location>
</feature>
<evidence type="ECO:0000256" key="2">
    <source>
        <dbReference type="ARBA" id="ARBA00023125"/>
    </source>
</evidence>
<dbReference type="PANTHER" id="PTHR47506:SF1">
    <property type="entry name" value="HTH-TYPE TRANSCRIPTIONAL REGULATOR YJDC"/>
    <property type="match status" value="1"/>
</dbReference>
<comment type="caution">
    <text evidence="6">The sequence shown here is derived from an EMBL/GenBank/DDBJ whole genome shotgun (WGS) entry which is preliminary data.</text>
</comment>
<gene>
    <name evidence="6" type="ORF">GCM10022277_09090</name>
</gene>
<evidence type="ECO:0000313" key="6">
    <source>
        <dbReference type="EMBL" id="GAA3916530.1"/>
    </source>
</evidence>